<protein>
    <submittedName>
        <fullName evidence="6">Transcriptional regulator</fullName>
    </submittedName>
</protein>
<dbReference type="RefSeq" id="WP_208147636.1">
    <property type="nucleotide sequence ID" value="NZ_AP024613.1"/>
</dbReference>
<dbReference type="Gene3D" id="1.10.10.10">
    <property type="entry name" value="Winged helix-like DNA-binding domain superfamily/Winged helix DNA-binding domain"/>
    <property type="match status" value="1"/>
</dbReference>
<dbReference type="SUPFAM" id="SSF53850">
    <property type="entry name" value="Periplasmic binding protein-like II"/>
    <property type="match status" value="1"/>
</dbReference>
<dbReference type="FunFam" id="1.10.10.10:FF:000001">
    <property type="entry name" value="LysR family transcriptional regulator"/>
    <property type="match status" value="1"/>
</dbReference>
<sequence length="310" mass="34685">MDRLQTLNIFRRVAETRSFTKAANLLNLPRSTVTQAVQRLEQQLKVQLLVRTTRQVRLTEQGEQVLDKASALLADWDDLQGLFAKESCPAGLLRINMPARLARLLILPALPEFHQCYPDIELELGVSDPRIDIIGEGVDLALRAGTLEDSNLIARSLGSFEIVTLASPDYLARFGVPQTPSKLSNHKMVGYLLPASGRIEPLEFRQEGKYHQYTLPQSIRTNGTDAYITAGLAGFGLIQVPTYGIAPHLQSGALVPVLQQYPPQAMPLSLIYPRKRHPSHRLKLFIDWLVQRFGDKLPHEADSVPLTWDN</sequence>
<evidence type="ECO:0000256" key="1">
    <source>
        <dbReference type="ARBA" id="ARBA00009437"/>
    </source>
</evidence>
<dbReference type="Pfam" id="PF00126">
    <property type="entry name" value="HTH_1"/>
    <property type="match status" value="1"/>
</dbReference>
<keyword evidence="4" id="KW-0804">Transcription</keyword>
<dbReference type="Gene3D" id="3.40.190.290">
    <property type="match status" value="1"/>
</dbReference>
<dbReference type="PANTHER" id="PTHR30537:SF72">
    <property type="entry name" value="LYSR FAMILY TRANSCRIPTIONAL REGULATOR"/>
    <property type="match status" value="1"/>
</dbReference>
<accession>A0AAD1KBI4</accession>
<evidence type="ECO:0000256" key="4">
    <source>
        <dbReference type="ARBA" id="ARBA00023163"/>
    </source>
</evidence>
<dbReference type="GO" id="GO:0003700">
    <property type="term" value="F:DNA-binding transcription factor activity"/>
    <property type="evidence" value="ECO:0007669"/>
    <property type="project" value="InterPro"/>
</dbReference>
<dbReference type="AlphaFoldDB" id="A0AAD1KBI4"/>
<dbReference type="InterPro" id="IPR000847">
    <property type="entry name" value="LysR_HTH_N"/>
</dbReference>
<dbReference type="SUPFAM" id="SSF46785">
    <property type="entry name" value="Winged helix' DNA-binding domain"/>
    <property type="match status" value="1"/>
</dbReference>
<dbReference type="GO" id="GO:0006351">
    <property type="term" value="P:DNA-templated transcription"/>
    <property type="evidence" value="ECO:0007669"/>
    <property type="project" value="TreeGrafter"/>
</dbReference>
<gene>
    <name evidence="6" type="ORF">TUM17379_34210</name>
</gene>
<dbReference type="InterPro" id="IPR036388">
    <property type="entry name" value="WH-like_DNA-bd_sf"/>
</dbReference>
<proteinExistence type="inferred from homology"/>
<evidence type="ECO:0000256" key="3">
    <source>
        <dbReference type="ARBA" id="ARBA00023125"/>
    </source>
</evidence>
<name>A0AAD1KBI4_9GAMM</name>
<dbReference type="InterPro" id="IPR005119">
    <property type="entry name" value="LysR_subst-bd"/>
</dbReference>
<dbReference type="PANTHER" id="PTHR30537">
    <property type="entry name" value="HTH-TYPE TRANSCRIPTIONAL REGULATOR"/>
    <property type="match status" value="1"/>
</dbReference>
<keyword evidence="3" id="KW-0238">DNA-binding</keyword>
<reference evidence="6" key="1">
    <citation type="submission" date="2021-05" db="EMBL/GenBank/DDBJ databases">
        <title>Molecular characterization for Shewanella algae harboring chromosomal blaOXA-55-like strains isolated from clinical and environment sample.</title>
        <authorList>
            <person name="Ohama Y."/>
            <person name="Aoki K."/>
            <person name="Harada S."/>
            <person name="Moriya K."/>
            <person name="Ishii Y."/>
            <person name="Tateda K."/>
        </authorList>
    </citation>
    <scope>NUCLEOTIDE SEQUENCE</scope>
    <source>
        <strain evidence="6">TUM17379</strain>
    </source>
</reference>
<evidence type="ECO:0000313" key="7">
    <source>
        <dbReference type="Proteomes" id="UP000825078"/>
    </source>
</evidence>
<dbReference type="Pfam" id="PF03466">
    <property type="entry name" value="LysR_substrate"/>
    <property type="match status" value="1"/>
</dbReference>
<keyword evidence="2" id="KW-0805">Transcription regulation</keyword>
<dbReference type="PROSITE" id="PS50931">
    <property type="entry name" value="HTH_LYSR"/>
    <property type="match status" value="1"/>
</dbReference>
<organism evidence="6 7">
    <name type="scientific">Shewanella algae</name>
    <dbReference type="NCBI Taxonomy" id="38313"/>
    <lineage>
        <taxon>Bacteria</taxon>
        <taxon>Pseudomonadati</taxon>
        <taxon>Pseudomonadota</taxon>
        <taxon>Gammaproteobacteria</taxon>
        <taxon>Alteromonadales</taxon>
        <taxon>Shewanellaceae</taxon>
        <taxon>Shewanella</taxon>
    </lineage>
</organism>
<evidence type="ECO:0000313" key="6">
    <source>
        <dbReference type="EMBL" id="BCV46403.1"/>
    </source>
</evidence>
<dbReference type="GO" id="GO:0043565">
    <property type="term" value="F:sequence-specific DNA binding"/>
    <property type="evidence" value="ECO:0007669"/>
    <property type="project" value="TreeGrafter"/>
</dbReference>
<comment type="similarity">
    <text evidence="1">Belongs to the LysR transcriptional regulatory family.</text>
</comment>
<evidence type="ECO:0000256" key="2">
    <source>
        <dbReference type="ARBA" id="ARBA00023015"/>
    </source>
</evidence>
<dbReference type="Proteomes" id="UP000825078">
    <property type="component" value="Chromosome"/>
</dbReference>
<evidence type="ECO:0000259" key="5">
    <source>
        <dbReference type="PROSITE" id="PS50931"/>
    </source>
</evidence>
<dbReference type="InterPro" id="IPR036390">
    <property type="entry name" value="WH_DNA-bd_sf"/>
</dbReference>
<dbReference type="EMBL" id="AP024613">
    <property type="protein sequence ID" value="BCV46403.1"/>
    <property type="molecule type" value="Genomic_DNA"/>
</dbReference>
<dbReference type="CDD" id="cd08472">
    <property type="entry name" value="PBP2_CrgA_like_3"/>
    <property type="match status" value="1"/>
</dbReference>
<dbReference type="InterPro" id="IPR058163">
    <property type="entry name" value="LysR-type_TF_proteobact-type"/>
</dbReference>
<feature type="domain" description="HTH lysR-type" evidence="5">
    <location>
        <begin position="1"/>
        <end position="59"/>
    </location>
</feature>